<dbReference type="AlphaFoldDB" id="A0A250J3H8"/>
<feature type="domain" description="BIG2" evidence="1">
    <location>
        <begin position="1147"/>
        <end position="1225"/>
    </location>
</feature>
<dbReference type="InterPro" id="IPR044016">
    <property type="entry name" value="Big_13"/>
</dbReference>
<dbReference type="InterPro" id="IPR003343">
    <property type="entry name" value="Big_2"/>
</dbReference>
<feature type="domain" description="BIG2" evidence="1">
    <location>
        <begin position="1062"/>
        <end position="1142"/>
    </location>
</feature>
<reference evidence="2 3" key="1">
    <citation type="submission" date="2017-06" db="EMBL/GenBank/DDBJ databases">
        <title>Sequencing and comparative analysis of myxobacterial genomes.</title>
        <authorList>
            <person name="Rupp O."/>
            <person name="Goesmann A."/>
            <person name="Sogaard-Andersen L."/>
        </authorList>
    </citation>
    <scope>NUCLEOTIDE SEQUENCE [LARGE SCALE GENOMIC DNA]</scope>
    <source>
        <strain evidence="2 3">DSM 52655</strain>
    </source>
</reference>
<dbReference type="NCBIfam" id="NF033510">
    <property type="entry name" value="Ca_tandemer"/>
    <property type="match status" value="2"/>
</dbReference>
<dbReference type="SMART" id="SM00635">
    <property type="entry name" value="BID_2"/>
    <property type="match status" value="3"/>
</dbReference>
<dbReference type="Gene3D" id="2.60.40.10">
    <property type="entry name" value="Immunoglobulins"/>
    <property type="match status" value="2"/>
</dbReference>
<dbReference type="InterPro" id="IPR013783">
    <property type="entry name" value="Ig-like_fold"/>
</dbReference>
<dbReference type="Gene3D" id="2.60.40.1080">
    <property type="match status" value="3"/>
</dbReference>
<organism evidence="2 3">
    <name type="scientific">Cystobacter fuscus</name>
    <dbReference type="NCBI Taxonomy" id="43"/>
    <lineage>
        <taxon>Bacteria</taxon>
        <taxon>Pseudomonadati</taxon>
        <taxon>Myxococcota</taxon>
        <taxon>Myxococcia</taxon>
        <taxon>Myxococcales</taxon>
        <taxon>Cystobacterineae</taxon>
        <taxon>Archangiaceae</taxon>
        <taxon>Cystobacter</taxon>
    </lineage>
</organism>
<dbReference type="SUPFAM" id="SSF49373">
    <property type="entry name" value="Invasin/intimin cell-adhesion fragments"/>
    <property type="match status" value="3"/>
</dbReference>
<gene>
    <name evidence="2" type="ORF">CYFUS_003141</name>
</gene>
<accession>A0A250J3H8</accession>
<dbReference type="Pfam" id="PF02368">
    <property type="entry name" value="Big_2"/>
    <property type="match status" value="2"/>
</dbReference>
<dbReference type="Proteomes" id="UP000217257">
    <property type="component" value="Chromosome"/>
</dbReference>
<name>A0A250J3H8_9BACT</name>
<evidence type="ECO:0000259" key="1">
    <source>
        <dbReference type="SMART" id="SM00635"/>
    </source>
</evidence>
<dbReference type="KEGG" id="cfus:CYFUS_003141"/>
<dbReference type="InterPro" id="IPR008964">
    <property type="entry name" value="Invasin/intimin_cell_adhesion"/>
</dbReference>
<feature type="domain" description="BIG2" evidence="1">
    <location>
        <begin position="978"/>
        <end position="1059"/>
    </location>
</feature>
<proteinExistence type="predicted"/>
<dbReference type="InterPro" id="IPR017756">
    <property type="entry name" value="TM_Gly-Cys-Arg_CS"/>
</dbReference>
<dbReference type="EMBL" id="CP022098">
    <property type="protein sequence ID" value="ATB37716.1"/>
    <property type="molecule type" value="Genomic_DNA"/>
</dbReference>
<dbReference type="NCBIfam" id="TIGR03382">
    <property type="entry name" value="GC_trans_RRR"/>
    <property type="match status" value="1"/>
</dbReference>
<evidence type="ECO:0000313" key="3">
    <source>
        <dbReference type="Proteomes" id="UP000217257"/>
    </source>
</evidence>
<dbReference type="Pfam" id="PF19077">
    <property type="entry name" value="Big_13"/>
    <property type="match status" value="2"/>
</dbReference>
<sequence length="1228" mass="128264">MGSMGLQRWVRLGLAAYTLGHGVAWAMPEHVPPDTRHTLELTWPLAAGSTDVEVTTDEDLEVGTWLLVQPGGEGPWRLTRIEGSEGWGLKLSHSLDGFPLSSRPQVSVLRPQEQATLHAAWREAAPQAGTRGVLDIKGKATPGDWAVIFVDGLEVARVQADSQGRISEAVSVQPGSTSSQVQWVTRSTSGWELGTLAPPSEPVVLEPLNNSYTNDTTPLFRGTADPGVTVFLSISGTTVGTTTADASGNWTVSVDRTLANNVYPVSVRARSGSGELSTAKVVTVVVDSDPPVTRFSSIPLPYHGSSSYSFRFTVNDYGFSECSYDGGSFQPCTSPYEVNNMTEGPHSLTVRSTDRANNVEVNPPTHQWFVDLTPPGIRITAGPPRWTNLAGAVFAFESTEEPVTFECRFDAEPPSTCVSGRNLGFYEGPHTFQVRAKDRANLYSEWSTPLEWTADFHAPAVAVLEQPSSGVLLGGTGTPTFSGTAEALGTVTILANEQEIGVAQVDAAGHWSFTPSTGLATNEYKVSVIARDQAGNASEPSVPISLRVDVDPPDTSIVSGPDGDTQEAAPRFSFSATESNVTYECSVGEEPFGSCEALTQGTRSFEPGEYTLRVRARDEAANVDDSPATRLWFYRLNEGSGGGVLGCSASGATSLLPLVSLLALLKRRRSRSSSLEGMGGWGLMASLLVLLAGSARAQGFDLQQYKPAPGSKDVLGVYSAQVAPGLGLHAGLSVGYAQNPLVLRRMSDGQFVQSIVSSQITADVFASLSFLEHFELGLALPVTSQSGPTGGDLAVFIPPNATGTGVGDLRLVPKAVLPLGALSLGVAAVVSLPTANSQSFLGAGGVGVQPMVLAQWAASERFRVLANVGGRFQPTRQLPLLGMSVGNELSYALGANWSPGGADSKLFVQGSLEGAMGLDSARSTANPLELLAAVGYSFPGNVAVRLGGGPGLSSGYGTPNFRLFAGLSWSSSESKPKKVERIDVKPATVVLAEAGQSVSLEPQAFTAKDEPVGNARFAFSSSAGQIATVDDTGKVTAVKSGSATITTKSGEVSATTPVEISIPSEIVLTGTSVSLMALGSETTLTAEVKDDAGRSVQGPKLEFASANPNVVAVEGNRLKAKGEGTTTVTVTSGPLKQTAEVTVIQVASVDVEIVPATLKVGGSAQIKVTAKGSNGAILQGVPFTYTTSDEKVATVDANGKVTVVKAGAVTLKAEGWRKSGEKKLTIKK</sequence>
<evidence type="ECO:0000313" key="2">
    <source>
        <dbReference type="EMBL" id="ATB37716.1"/>
    </source>
</evidence>
<protein>
    <recommendedName>
        <fullName evidence="1">BIG2 domain-containing protein</fullName>
    </recommendedName>
</protein>